<sequence length="159" mass="18998">MDVKKYLSQAYFLDQKINMKLSQKEELKARTMRITSSLREDRVSSSKQKSPMENTIVKMVMLEQEINRDIDKLYELKNEMELFVLEIEDPLHRAIIDFRYIKNKQWDEISELLGYHVRWILKLHNRALSEAEKVLEKHIRVSNTVNAILTENETMRNSV</sequence>
<keyword evidence="2" id="KW-1185">Reference proteome</keyword>
<dbReference type="SUPFAM" id="SSF88659">
    <property type="entry name" value="Sigma3 and sigma4 domains of RNA polymerase sigma factors"/>
    <property type="match status" value="1"/>
</dbReference>
<name>A0ABS4G7Q5_9CLOT</name>
<protein>
    <recommendedName>
        <fullName evidence="3">DUF1492 domain-containing protein</fullName>
    </recommendedName>
</protein>
<evidence type="ECO:0000313" key="2">
    <source>
        <dbReference type="Proteomes" id="UP001519271"/>
    </source>
</evidence>
<accession>A0ABS4G7Q5</accession>
<dbReference type="Proteomes" id="UP001519271">
    <property type="component" value="Unassembled WGS sequence"/>
</dbReference>
<evidence type="ECO:0008006" key="3">
    <source>
        <dbReference type="Google" id="ProtNLM"/>
    </source>
</evidence>
<dbReference type="InterPro" id="IPR013324">
    <property type="entry name" value="RNA_pol_sigma_r3/r4-like"/>
</dbReference>
<organism evidence="1 2">
    <name type="scientific">Youngiibacter multivorans</name>
    <dbReference type="NCBI Taxonomy" id="937251"/>
    <lineage>
        <taxon>Bacteria</taxon>
        <taxon>Bacillati</taxon>
        <taxon>Bacillota</taxon>
        <taxon>Clostridia</taxon>
        <taxon>Eubacteriales</taxon>
        <taxon>Clostridiaceae</taxon>
        <taxon>Youngiibacter</taxon>
    </lineage>
</organism>
<gene>
    <name evidence="1" type="ORF">J2Z34_002811</name>
</gene>
<dbReference type="RefSeq" id="WP_209460473.1">
    <property type="nucleotide sequence ID" value="NZ_JAGGKC010000027.1"/>
</dbReference>
<comment type="caution">
    <text evidence="1">The sequence shown here is derived from an EMBL/GenBank/DDBJ whole genome shotgun (WGS) entry which is preliminary data.</text>
</comment>
<dbReference type="EMBL" id="JAGGKC010000027">
    <property type="protein sequence ID" value="MBP1920300.1"/>
    <property type="molecule type" value="Genomic_DNA"/>
</dbReference>
<proteinExistence type="predicted"/>
<reference evidence="1 2" key="1">
    <citation type="submission" date="2021-03" db="EMBL/GenBank/DDBJ databases">
        <title>Genomic Encyclopedia of Type Strains, Phase IV (KMG-IV): sequencing the most valuable type-strain genomes for metagenomic binning, comparative biology and taxonomic classification.</title>
        <authorList>
            <person name="Goeker M."/>
        </authorList>
    </citation>
    <scope>NUCLEOTIDE SEQUENCE [LARGE SCALE GENOMIC DNA]</scope>
    <source>
        <strain evidence="1 2">DSM 6139</strain>
    </source>
</reference>
<evidence type="ECO:0000313" key="1">
    <source>
        <dbReference type="EMBL" id="MBP1920300.1"/>
    </source>
</evidence>